<reference evidence="1 2" key="1">
    <citation type="journal article" date="2018" name="Front. Microbiol.">
        <title>Genome-Wide Analysis of Corynespora cassiicola Leaf Fall Disease Putative Effectors.</title>
        <authorList>
            <person name="Lopez D."/>
            <person name="Ribeiro S."/>
            <person name="Label P."/>
            <person name="Fumanal B."/>
            <person name="Venisse J.S."/>
            <person name="Kohler A."/>
            <person name="de Oliveira R.R."/>
            <person name="Labutti K."/>
            <person name="Lipzen A."/>
            <person name="Lail K."/>
            <person name="Bauer D."/>
            <person name="Ohm R.A."/>
            <person name="Barry K.W."/>
            <person name="Spatafora J."/>
            <person name="Grigoriev I.V."/>
            <person name="Martin F.M."/>
            <person name="Pujade-Renaud V."/>
        </authorList>
    </citation>
    <scope>NUCLEOTIDE SEQUENCE [LARGE SCALE GENOMIC DNA]</scope>
    <source>
        <strain evidence="1 2">Philippines</strain>
    </source>
</reference>
<evidence type="ECO:0000313" key="1">
    <source>
        <dbReference type="EMBL" id="PSN66317.1"/>
    </source>
</evidence>
<dbReference type="AlphaFoldDB" id="A0A2T2NLL0"/>
<dbReference type="OrthoDB" id="5125733at2759"/>
<evidence type="ECO:0008006" key="3">
    <source>
        <dbReference type="Google" id="ProtNLM"/>
    </source>
</evidence>
<keyword evidence="2" id="KW-1185">Reference proteome</keyword>
<accession>A0A2T2NLL0</accession>
<sequence length="423" mass="47519">MIPDWLIDITGIPAIVSTMAFDHREPYVVLSHDVKNPETDTLQSLIDFKKLPQPVPWKALPRVFQGAIQATLTIGIKYLWIAELCTGPLDLQDDIFMGRPEARYEAHKHVFLTLSALDDIIMDLKHEETRALLATVGNLCLRKAPRGFKKEIRASAVGMSAQCLQERLAATRTIHFGRDELYWECNALFAREGSNQEHTITSEDMCTVEEKFKATVIFDQDGDPIPNALKKWYQFVQRYSTLETKLDECSENPLLNIMGVIYSFNHVLGDIIVGHCEKDLHYGLLWYQNPTEDCKSYSKMPSWTWASRRGPISMLPSAEFMPYTRPDAIQAKAVDFFSVPGSLENVCSILLDAKLVLEGHSLHVRCDTIFSACRGDVRKSGWDHSVPVQIFENGGELIGTGYLDSVVEASPFSQAESVSQSAG</sequence>
<gene>
    <name evidence="1" type="ORF">BS50DRAFT_412352</name>
</gene>
<dbReference type="EMBL" id="KZ678136">
    <property type="protein sequence ID" value="PSN66317.1"/>
    <property type="molecule type" value="Genomic_DNA"/>
</dbReference>
<name>A0A2T2NLL0_CORCC</name>
<protein>
    <recommendedName>
        <fullName evidence="3">Heterokaryon incompatibility domain-containing protein</fullName>
    </recommendedName>
</protein>
<evidence type="ECO:0000313" key="2">
    <source>
        <dbReference type="Proteomes" id="UP000240883"/>
    </source>
</evidence>
<dbReference type="Proteomes" id="UP000240883">
    <property type="component" value="Unassembled WGS sequence"/>
</dbReference>
<organism evidence="1 2">
    <name type="scientific">Corynespora cassiicola Philippines</name>
    <dbReference type="NCBI Taxonomy" id="1448308"/>
    <lineage>
        <taxon>Eukaryota</taxon>
        <taxon>Fungi</taxon>
        <taxon>Dikarya</taxon>
        <taxon>Ascomycota</taxon>
        <taxon>Pezizomycotina</taxon>
        <taxon>Dothideomycetes</taxon>
        <taxon>Pleosporomycetidae</taxon>
        <taxon>Pleosporales</taxon>
        <taxon>Corynesporascaceae</taxon>
        <taxon>Corynespora</taxon>
    </lineage>
</organism>
<proteinExistence type="predicted"/>
<dbReference type="PANTHER" id="PTHR33112">
    <property type="entry name" value="DOMAIN PROTEIN, PUTATIVE-RELATED"/>
    <property type="match status" value="1"/>
</dbReference>
<dbReference type="PANTHER" id="PTHR33112:SF9">
    <property type="entry name" value="HETEROKARYON INCOMPATIBILITY DOMAIN-CONTAINING PROTEIN"/>
    <property type="match status" value="1"/>
</dbReference>